<evidence type="ECO:0000256" key="1">
    <source>
        <dbReference type="ARBA" id="ARBA00004651"/>
    </source>
</evidence>
<dbReference type="SUPFAM" id="SSF90123">
    <property type="entry name" value="ABC transporter transmembrane region"/>
    <property type="match status" value="1"/>
</dbReference>
<name>A0A1J0KTU9_9GAMM</name>
<dbReference type="OrthoDB" id="311344at2"/>
<accession>A0A1J0KTU9</accession>
<feature type="transmembrane region" description="Helical" evidence="5">
    <location>
        <begin position="242"/>
        <end position="264"/>
    </location>
</feature>
<feature type="transmembrane region" description="Helical" evidence="5">
    <location>
        <begin position="54"/>
        <end position="79"/>
    </location>
</feature>
<dbReference type="InterPro" id="IPR011527">
    <property type="entry name" value="ABC1_TM_dom"/>
</dbReference>
<dbReference type="InterPro" id="IPR027417">
    <property type="entry name" value="P-loop_NTPase"/>
</dbReference>
<evidence type="ECO:0000256" key="3">
    <source>
        <dbReference type="ARBA" id="ARBA00022989"/>
    </source>
</evidence>
<keyword evidence="4 5" id="KW-0472">Membrane</keyword>
<dbReference type="KEGG" id="frc:KX01_746"/>
<dbReference type="AlphaFoldDB" id="A0A1J0KTU9"/>
<keyword evidence="8" id="KW-1185">Reference proteome</keyword>
<reference evidence="8" key="1">
    <citation type="submission" date="2014-10" db="EMBL/GenBank/DDBJ databases">
        <authorList>
            <person name="Kuske C.R."/>
            <person name="Challacombe J.F."/>
            <person name="Daligault H.E."/>
            <person name="Davenport K.W."/>
            <person name="Johnson S.L."/>
            <person name="Siddaramappa S."/>
            <person name="Petersen J.M."/>
        </authorList>
    </citation>
    <scope>NUCLEOTIDE SEQUENCE [LARGE SCALE GENOMIC DNA]</scope>
    <source>
        <strain evidence="8">CA97-1460</strain>
    </source>
</reference>
<protein>
    <submittedName>
        <fullName evidence="7">Putative membrane protein</fullName>
    </submittedName>
</protein>
<dbReference type="STRING" id="1542390.KX01_746"/>
<feature type="transmembrane region" description="Helical" evidence="5">
    <location>
        <begin position="127"/>
        <end position="149"/>
    </location>
</feature>
<dbReference type="InterPro" id="IPR036640">
    <property type="entry name" value="ABC1_TM_sf"/>
</dbReference>
<sequence>MIYKQLKSLLDIPRGTVYIFFIYSILLGILSLTIPISVQTLVNLVNVSISTRPIISLTIILFVLLTTAFCIRIFQIYLVEHIERRLFVNLSVKILEKINKIRFYNFTNINVAEKVNRAFELPMLQKSVSIIFITLLDIVLQIIFCVIILGFYHPLFLTFDILLVTLVFLSLFLPFFSACKTAYAESTCKYEIVAWFEELANNPISFRQANNADLSLKILDKHLCDYIGYRKKHFGFLLRHHIYIGITYILINIALLSLGSYLIIKGQLSIGQLIAAELLINVVLVGMLKFSYYLDDCYDFIVGAIKIKQLFEISELEKIEKLSLNVSSIDRLKILDKDIELNVSFKNKNIEQLVLDKESTNKICLSLLDGNKFESFSLYINDHDLSIYDQSSLNEKLILIRNIELYDAKVIENIKLGQLESFKVEFLKEVLVKLDLEYLEEIFYERIDSQIVKYKIDYNDQVILMILRAIMMDPKLILIVDVFYFLNTELQNKIINLLNELKIPTIIIRQGSNVRKSEIA</sequence>
<comment type="subcellular location">
    <subcellularLocation>
        <location evidence="1">Cell membrane</location>
        <topology evidence="1">Multi-pass membrane protein</topology>
    </subcellularLocation>
</comment>
<evidence type="ECO:0000256" key="2">
    <source>
        <dbReference type="ARBA" id="ARBA00022692"/>
    </source>
</evidence>
<evidence type="ECO:0000259" key="6">
    <source>
        <dbReference type="PROSITE" id="PS50929"/>
    </source>
</evidence>
<dbReference type="RefSeq" id="WP_071663708.1">
    <property type="nucleotide sequence ID" value="NZ_CP009654.1"/>
</dbReference>
<feature type="transmembrane region" description="Helical" evidence="5">
    <location>
        <begin position="20"/>
        <end position="42"/>
    </location>
</feature>
<dbReference type="GO" id="GO:0005886">
    <property type="term" value="C:plasma membrane"/>
    <property type="evidence" value="ECO:0007669"/>
    <property type="project" value="UniProtKB-SubCell"/>
</dbReference>
<dbReference type="Proteomes" id="UP000182521">
    <property type="component" value="Chromosome"/>
</dbReference>
<evidence type="ECO:0000256" key="5">
    <source>
        <dbReference type="SAM" id="Phobius"/>
    </source>
</evidence>
<dbReference type="PROSITE" id="PS50929">
    <property type="entry name" value="ABC_TM1F"/>
    <property type="match status" value="1"/>
</dbReference>
<dbReference type="Gene3D" id="1.20.1560.10">
    <property type="entry name" value="ABC transporter type 1, transmembrane domain"/>
    <property type="match status" value="1"/>
</dbReference>
<gene>
    <name evidence="7" type="ORF">KX01_746</name>
</gene>
<dbReference type="GO" id="GO:0005524">
    <property type="term" value="F:ATP binding"/>
    <property type="evidence" value="ECO:0007669"/>
    <property type="project" value="InterPro"/>
</dbReference>
<dbReference type="SUPFAM" id="SSF52540">
    <property type="entry name" value="P-loop containing nucleoside triphosphate hydrolases"/>
    <property type="match status" value="1"/>
</dbReference>
<keyword evidence="3 5" id="KW-1133">Transmembrane helix</keyword>
<proteinExistence type="predicted"/>
<dbReference type="GO" id="GO:0140359">
    <property type="term" value="F:ABC-type transporter activity"/>
    <property type="evidence" value="ECO:0007669"/>
    <property type="project" value="InterPro"/>
</dbReference>
<evidence type="ECO:0000256" key="4">
    <source>
        <dbReference type="ARBA" id="ARBA00023136"/>
    </source>
</evidence>
<dbReference type="EMBL" id="CP009654">
    <property type="protein sequence ID" value="APC97208.1"/>
    <property type="molecule type" value="Genomic_DNA"/>
</dbReference>
<feature type="domain" description="ABC transmembrane type-1" evidence="6">
    <location>
        <begin position="19"/>
        <end position="299"/>
    </location>
</feature>
<evidence type="ECO:0000313" key="8">
    <source>
        <dbReference type="Proteomes" id="UP000182521"/>
    </source>
</evidence>
<organism evidence="7 8">
    <name type="scientific">Francisella frigiditurris</name>
    <dbReference type="NCBI Taxonomy" id="1542390"/>
    <lineage>
        <taxon>Bacteria</taxon>
        <taxon>Pseudomonadati</taxon>
        <taxon>Pseudomonadota</taxon>
        <taxon>Gammaproteobacteria</taxon>
        <taxon>Thiotrichales</taxon>
        <taxon>Francisellaceae</taxon>
        <taxon>Francisella</taxon>
    </lineage>
</organism>
<evidence type="ECO:0000313" key="7">
    <source>
        <dbReference type="EMBL" id="APC97208.1"/>
    </source>
</evidence>
<keyword evidence="2 5" id="KW-0812">Transmembrane</keyword>
<feature type="transmembrane region" description="Helical" evidence="5">
    <location>
        <begin position="155"/>
        <end position="176"/>
    </location>
</feature>